<evidence type="ECO:0000313" key="1">
    <source>
        <dbReference type="EMBL" id="CAG6525806.1"/>
    </source>
</evidence>
<dbReference type="EMBL" id="HBUE01298291">
    <property type="protein sequence ID" value="CAG6577513.1"/>
    <property type="molecule type" value="Transcribed_RNA"/>
</dbReference>
<name>A0A8D8H0H9_CULPI</name>
<accession>A0A8D8H0H9</accession>
<proteinExistence type="predicted"/>
<sequence length="112" mass="13172">MKKEKMLTITFRAKLAKRLMEWILSERYYKTKRDFKSVLCIMMAFNWKGKGIRRLRDRDRSTGGCALLGNGCEYINRENKYANIVVISKQKKQNYVVLVKRDTASNKSLPDT</sequence>
<organism evidence="1">
    <name type="scientific">Culex pipiens</name>
    <name type="common">House mosquito</name>
    <dbReference type="NCBI Taxonomy" id="7175"/>
    <lineage>
        <taxon>Eukaryota</taxon>
        <taxon>Metazoa</taxon>
        <taxon>Ecdysozoa</taxon>
        <taxon>Arthropoda</taxon>
        <taxon>Hexapoda</taxon>
        <taxon>Insecta</taxon>
        <taxon>Pterygota</taxon>
        <taxon>Neoptera</taxon>
        <taxon>Endopterygota</taxon>
        <taxon>Diptera</taxon>
        <taxon>Nematocera</taxon>
        <taxon>Culicoidea</taxon>
        <taxon>Culicidae</taxon>
        <taxon>Culicinae</taxon>
        <taxon>Culicini</taxon>
        <taxon>Culex</taxon>
        <taxon>Culex</taxon>
    </lineage>
</organism>
<reference evidence="1" key="1">
    <citation type="submission" date="2021-05" db="EMBL/GenBank/DDBJ databases">
        <authorList>
            <person name="Alioto T."/>
            <person name="Alioto T."/>
            <person name="Gomez Garrido J."/>
        </authorList>
    </citation>
    <scope>NUCLEOTIDE SEQUENCE</scope>
</reference>
<dbReference type="EMBL" id="HBUE01018637">
    <property type="protein sequence ID" value="CAG6451604.1"/>
    <property type="molecule type" value="Transcribed_RNA"/>
</dbReference>
<dbReference type="EMBL" id="HBUE01192361">
    <property type="protein sequence ID" value="CAG6525806.1"/>
    <property type="molecule type" value="Transcribed_RNA"/>
</dbReference>
<dbReference type="AlphaFoldDB" id="A0A8D8H0H9"/>
<dbReference type="EMBL" id="HBUE01298293">
    <property type="protein sequence ID" value="CAG6577514.1"/>
    <property type="molecule type" value="Transcribed_RNA"/>
</dbReference>
<protein>
    <submittedName>
        <fullName evidence="1">(northern house mosquito) hypothetical protein</fullName>
    </submittedName>
</protein>
<dbReference type="EMBL" id="HBUE01192363">
    <property type="protein sequence ID" value="CAG6525807.1"/>
    <property type="molecule type" value="Transcribed_RNA"/>
</dbReference>